<dbReference type="Gene3D" id="3.30.160.60">
    <property type="entry name" value="Classic Zinc Finger"/>
    <property type="match status" value="1"/>
</dbReference>
<evidence type="ECO:0000256" key="1">
    <source>
        <dbReference type="SAM" id="MobiDB-lite"/>
    </source>
</evidence>
<dbReference type="Proteomes" id="UP000015104">
    <property type="component" value="Unassembled WGS sequence"/>
</dbReference>
<reference evidence="4" key="1">
    <citation type="submission" date="2011-08" db="EMBL/GenBank/DDBJ databases">
        <authorList>
            <person name="Rombauts S."/>
        </authorList>
    </citation>
    <scope>NUCLEOTIDE SEQUENCE</scope>
    <source>
        <strain evidence="4">London</strain>
    </source>
</reference>
<evidence type="ECO:0000313" key="4">
    <source>
        <dbReference type="Proteomes" id="UP000015104"/>
    </source>
</evidence>
<feature type="compositionally biased region" description="Low complexity" evidence="1">
    <location>
        <begin position="307"/>
        <end position="361"/>
    </location>
</feature>
<feature type="domain" description="C2H2-type" evidence="2">
    <location>
        <begin position="252"/>
        <end position="273"/>
    </location>
</feature>
<sequence>MDIEMEREFNVDIRKMSKNCVILRLHHPFSYVYIKSRLLRPLPKDLLICGQDGYGQKIHSALLVFLSAKFSAWFEACNDNGHTITNFLIPTMDKMGIQCLHELIYDGSCKIDFNRASQVVNQISQLGLSITAESKDDENDDDEEVVDVDVEDRLNSIIPNSDNASQTSEDLMLQNQLHTSPSPLSISTTEQEDEIPPLQHATYGGRHNSIPHQMMTNNNSHMSESPPPLTLTNQGMISPPPEAKLENGRVRCTYCDKSLANARNWREHILALHLGQTMPCPRCGAHFKHRSTLRGHLLRCRKLSGPNNNSNTTSTSNNNNLNNNNNSVANNNNHNSSNNNNSNNINNGNNASSANNLNNNNIMHTVKQANF</sequence>
<keyword evidence="4" id="KW-1185">Reference proteome</keyword>
<dbReference type="PROSITE" id="PS00028">
    <property type="entry name" value="ZINC_FINGER_C2H2_1"/>
    <property type="match status" value="1"/>
</dbReference>
<dbReference type="AlphaFoldDB" id="T1JZB1"/>
<proteinExistence type="predicted"/>
<dbReference type="EMBL" id="CAEY01001120">
    <property type="status" value="NOT_ANNOTATED_CDS"/>
    <property type="molecule type" value="Genomic_DNA"/>
</dbReference>
<organism evidence="3 4">
    <name type="scientific">Tetranychus urticae</name>
    <name type="common">Two-spotted spider mite</name>
    <dbReference type="NCBI Taxonomy" id="32264"/>
    <lineage>
        <taxon>Eukaryota</taxon>
        <taxon>Metazoa</taxon>
        <taxon>Ecdysozoa</taxon>
        <taxon>Arthropoda</taxon>
        <taxon>Chelicerata</taxon>
        <taxon>Arachnida</taxon>
        <taxon>Acari</taxon>
        <taxon>Acariformes</taxon>
        <taxon>Trombidiformes</taxon>
        <taxon>Prostigmata</taxon>
        <taxon>Eleutherengona</taxon>
        <taxon>Raphignathae</taxon>
        <taxon>Tetranychoidea</taxon>
        <taxon>Tetranychidae</taxon>
        <taxon>Tetranychus</taxon>
    </lineage>
</organism>
<reference evidence="3" key="2">
    <citation type="submission" date="2015-06" db="UniProtKB">
        <authorList>
            <consortium name="EnsemblMetazoa"/>
        </authorList>
    </citation>
    <scope>IDENTIFICATION</scope>
</reference>
<feature type="region of interest" description="Disordered" evidence="1">
    <location>
        <begin position="302"/>
        <end position="361"/>
    </location>
</feature>
<dbReference type="InterPro" id="IPR036236">
    <property type="entry name" value="Znf_C2H2_sf"/>
</dbReference>
<dbReference type="HOGENOM" id="CLU_746665_0_0_1"/>
<protein>
    <recommendedName>
        <fullName evidence="2">C2H2-type domain-containing protein</fullName>
    </recommendedName>
</protein>
<dbReference type="SMART" id="SM00355">
    <property type="entry name" value="ZnF_C2H2"/>
    <property type="match status" value="2"/>
</dbReference>
<dbReference type="EnsemblMetazoa" id="tetur03g03310.1">
    <property type="protein sequence ID" value="tetur03g03310.1"/>
    <property type="gene ID" value="tetur03g03310"/>
</dbReference>
<evidence type="ECO:0000313" key="3">
    <source>
        <dbReference type="EnsemblMetazoa" id="tetur03g03310.1"/>
    </source>
</evidence>
<accession>T1JZB1</accession>
<evidence type="ECO:0000259" key="2">
    <source>
        <dbReference type="PROSITE" id="PS00028"/>
    </source>
</evidence>
<dbReference type="SUPFAM" id="SSF57667">
    <property type="entry name" value="beta-beta-alpha zinc fingers"/>
    <property type="match status" value="1"/>
</dbReference>
<name>T1JZB1_TETUR</name>
<dbReference type="InterPro" id="IPR013087">
    <property type="entry name" value="Znf_C2H2_type"/>
</dbReference>